<gene>
    <name evidence="2" type="ORF">PMACD_LOCUS1352</name>
</gene>
<reference evidence="2" key="1">
    <citation type="submission" date="2021-02" db="EMBL/GenBank/DDBJ databases">
        <authorList>
            <person name="Steward A R."/>
        </authorList>
    </citation>
    <scope>NUCLEOTIDE SEQUENCE</scope>
</reference>
<organism evidence="2 3">
    <name type="scientific">Pieris macdunnoughi</name>
    <dbReference type="NCBI Taxonomy" id="345717"/>
    <lineage>
        <taxon>Eukaryota</taxon>
        <taxon>Metazoa</taxon>
        <taxon>Ecdysozoa</taxon>
        <taxon>Arthropoda</taxon>
        <taxon>Hexapoda</taxon>
        <taxon>Insecta</taxon>
        <taxon>Pterygota</taxon>
        <taxon>Neoptera</taxon>
        <taxon>Endopterygota</taxon>
        <taxon>Lepidoptera</taxon>
        <taxon>Glossata</taxon>
        <taxon>Ditrysia</taxon>
        <taxon>Papilionoidea</taxon>
        <taxon>Pieridae</taxon>
        <taxon>Pierinae</taxon>
        <taxon>Pieris</taxon>
    </lineage>
</organism>
<accession>A0A821M5U0</accession>
<comment type="caution">
    <text evidence="2">The sequence shown here is derived from an EMBL/GenBank/DDBJ whole genome shotgun (WGS) entry which is preliminary data.</text>
</comment>
<keyword evidence="1" id="KW-0732">Signal</keyword>
<name>A0A821M5U0_9NEOP</name>
<evidence type="ECO:0000256" key="1">
    <source>
        <dbReference type="SAM" id="SignalP"/>
    </source>
</evidence>
<dbReference type="AlphaFoldDB" id="A0A821M5U0"/>
<protein>
    <submittedName>
        <fullName evidence="2">Uncharacterized protein</fullName>
    </submittedName>
</protein>
<feature type="signal peptide" evidence="1">
    <location>
        <begin position="1"/>
        <end position="15"/>
    </location>
</feature>
<keyword evidence="3" id="KW-1185">Reference proteome</keyword>
<dbReference type="Proteomes" id="UP000663880">
    <property type="component" value="Unassembled WGS sequence"/>
</dbReference>
<proteinExistence type="predicted"/>
<feature type="chain" id="PRO_5033045864" evidence="1">
    <location>
        <begin position="16"/>
        <end position="154"/>
    </location>
</feature>
<evidence type="ECO:0000313" key="2">
    <source>
        <dbReference type="EMBL" id="CAF4761892.1"/>
    </source>
</evidence>
<dbReference type="OrthoDB" id="7446189at2759"/>
<dbReference type="EMBL" id="CAJOBZ010000002">
    <property type="protein sequence ID" value="CAF4761892.1"/>
    <property type="molecule type" value="Genomic_DNA"/>
</dbReference>
<sequence length="154" mass="17407">MWFALCLGLVIGSFAQDYKSLESGLNFNLPYRDVLDNAGNVDNIQKTNQDFPSLTVSDLKNVTDIENVIEQLNEIVRNQDDSDEDEYIERPCRVFDPECIRSYFAAHGHCNKVDGTVPEPLHRSASTGYLPRVNLTVTLVNVDYYGLNGQIVEF</sequence>
<evidence type="ECO:0000313" key="3">
    <source>
        <dbReference type="Proteomes" id="UP000663880"/>
    </source>
</evidence>